<keyword evidence="11" id="KW-0479">Metal-binding</keyword>
<dbReference type="PIRSF" id="PIRSF036687">
    <property type="entry name" value="AcnB"/>
    <property type="match status" value="1"/>
</dbReference>
<dbReference type="Gene3D" id="3.30.499.10">
    <property type="entry name" value="Aconitase, domain 3"/>
    <property type="match status" value="2"/>
</dbReference>
<dbReference type="Gene3D" id="3.20.19.10">
    <property type="entry name" value="Aconitase, domain 4"/>
    <property type="match status" value="1"/>
</dbReference>
<comment type="cofactor">
    <cofactor evidence="2">
        <name>[4Fe-4S] cluster</name>
        <dbReference type="ChEBI" id="CHEBI:49883"/>
    </cofactor>
</comment>
<keyword evidence="10 17" id="KW-0816">Tricarboxylic acid cycle</keyword>
<keyword evidence="22" id="KW-1185">Reference proteome</keyword>
<dbReference type="NCBIfam" id="TIGR00117">
    <property type="entry name" value="acnB"/>
    <property type="match status" value="1"/>
</dbReference>
<comment type="pathway">
    <text evidence="3 17">Carbohydrate metabolism; tricarboxylic acid cycle; isocitrate from oxaloacetate: step 2/2.</text>
</comment>
<evidence type="ECO:0000256" key="6">
    <source>
        <dbReference type="ARBA" id="ARBA00012926"/>
    </source>
</evidence>
<evidence type="ECO:0000256" key="14">
    <source>
        <dbReference type="ARBA" id="ARBA00023014"/>
    </source>
</evidence>
<keyword evidence="12" id="KW-0694">RNA-binding</keyword>
<dbReference type="PROSITE" id="PS00450">
    <property type="entry name" value="ACONITASE_1"/>
    <property type="match status" value="1"/>
</dbReference>
<dbReference type="EC" id="4.2.1.3" evidence="6 17"/>
<dbReference type="Proteomes" id="UP000664344">
    <property type="component" value="Unassembled WGS sequence"/>
</dbReference>
<dbReference type="InterPro" id="IPR004406">
    <property type="entry name" value="Aconitase_B"/>
</dbReference>
<dbReference type="InterPro" id="IPR015931">
    <property type="entry name" value="Acnase/IPM_dHydase_lsu_aba_1/3"/>
</dbReference>
<dbReference type="GO" id="GO:0003994">
    <property type="term" value="F:aconitate hydratase activity"/>
    <property type="evidence" value="ECO:0007669"/>
    <property type="project" value="UniProtKB-EC"/>
</dbReference>
<dbReference type="GO" id="GO:0047456">
    <property type="term" value="F:2-methylisocitrate dehydratase activity"/>
    <property type="evidence" value="ECO:0007669"/>
    <property type="project" value="UniProtKB-EC"/>
</dbReference>
<dbReference type="Pfam" id="PF11791">
    <property type="entry name" value="Aconitase_B_N"/>
    <property type="match status" value="1"/>
</dbReference>
<organism evidence="21 22">
    <name type="scientific">Marinobacter daepoensis</name>
    <dbReference type="NCBI Taxonomy" id="262077"/>
    <lineage>
        <taxon>Bacteria</taxon>
        <taxon>Pseudomonadati</taxon>
        <taxon>Pseudomonadota</taxon>
        <taxon>Gammaproteobacteria</taxon>
        <taxon>Pseudomonadales</taxon>
        <taxon>Marinobacteraceae</taxon>
        <taxon>Marinobacter</taxon>
    </lineage>
</organism>
<evidence type="ECO:0000259" key="18">
    <source>
        <dbReference type="Pfam" id="PF00330"/>
    </source>
</evidence>
<feature type="domain" description="Aconitase/3-isopropylmalate dehydratase large subunit alpha/beta/alpha" evidence="18">
    <location>
        <begin position="700"/>
        <end position="820"/>
    </location>
</feature>
<evidence type="ECO:0000256" key="8">
    <source>
        <dbReference type="ARBA" id="ARBA00019379"/>
    </source>
</evidence>
<dbReference type="Gene3D" id="1.25.40.310">
    <property type="entry name" value="Aconitate B, HEAT-like domain"/>
    <property type="match status" value="1"/>
</dbReference>
<dbReference type="InterPro" id="IPR050926">
    <property type="entry name" value="Aconitase/IPM_isomerase"/>
</dbReference>
<dbReference type="InterPro" id="IPR015932">
    <property type="entry name" value="Aconitase_dom2"/>
</dbReference>
<reference evidence="21 22" key="1">
    <citation type="submission" date="2021-02" db="EMBL/GenBank/DDBJ databases">
        <title>PHA producing bacteria isolated from coastal sediment in Guangdong, Shenzhen.</title>
        <authorList>
            <person name="Zheng W."/>
            <person name="Yu S."/>
            <person name="Huang Y."/>
        </authorList>
    </citation>
    <scope>NUCLEOTIDE SEQUENCE [LARGE SCALE GENOMIC DNA]</scope>
    <source>
        <strain evidence="21 22">TN21-5</strain>
    </source>
</reference>
<comment type="catalytic activity">
    <reaction evidence="16 17">
        <text>citrate = D-threo-isocitrate</text>
        <dbReference type="Rhea" id="RHEA:10336"/>
        <dbReference type="ChEBI" id="CHEBI:15562"/>
        <dbReference type="ChEBI" id="CHEBI:16947"/>
        <dbReference type="EC" id="4.2.1.3"/>
    </reaction>
</comment>
<evidence type="ECO:0000313" key="21">
    <source>
        <dbReference type="EMBL" id="MBN7769489.1"/>
    </source>
</evidence>
<evidence type="ECO:0000256" key="3">
    <source>
        <dbReference type="ARBA" id="ARBA00004717"/>
    </source>
</evidence>
<gene>
    <name evidence="21" type="ORF">JYP53_06190</name>
</gene>
<dbReference type="InterPro" id="IPR036008">
    <property type="entry name" value="Aconitase_4Fe-4S_dom"/>
</dbReference>
<evidence type="ECO:0000256" key="16">
    <source>
        <dbReference type="ARBA" id="ARBA00023501"/>
    </source>
</evidence>
<dbReference type="PROSITE" id="PS01244">
    <property type="entry name" value="ACONITASE_2"/>
    <property type="match status" value="1"/>
</dbReference>
<dbReference type="SUPFAM" id="SSF74778">
    <property type="entry name" value="Aconitase B, N-terminal domain"/>
    <property type="match status" value="1"/>
</dbReference>
<feature type="domain" description="Aconitase B HEAT-like" evidence="20">
    <location>
        <begin position="4"/>
        <end position="156"/>
    </location>
</feature>
<dbReference type="InterPro" id="IPR001030">
    <property type="entry name" value="Acoase/IPM_deHydtase_lsu_aba"/>
</dbReference>
<proteinExistence type="inferred from homology"/>
<evidence type="ECO:0000256" key="4">
    <source>
        <dbReference type="ARBA" id="ARBA00005026"/>
    </source>
</evidence>
<sequence length="864" mass="93895">MLEAYREHVAEREALGIPPKPLNAEQTAALVDLLKNPPAGEEETLVYLLENRIPPGVDEAAYVKAAFLSAVAKGEASSPLVSKEYAVKLLGMMQGGYNIETLVELLDDSELAELAGEQLKKTLLMFDAFNDVKEKMDAGNAIAKSVVESWANAEWFTGRNKVAESTKMVVFKVTGETNTDDLSPAPDAWSRPDIPLHARAAYKMERDGLKPEEPGVTGPMSQIDEIKAKGLPVAFVGDVVGTGSSRKSATNSVLWFFGDDIPGVPNKRGGGVCIGNKVAPIFFNTMEDAGALVFEAPVDNMNMGDVIEIRPYEGKILSEAGDVISEFKFKSDVILDEVQAGGRIPLIIGRGLTNKARQALGLGATDTFRLPKDPEAGTKGFSLAQKMVGKACGLEDGQGVRPNTYCEPHMTTVGSQDTTGPMTRDELKDLACLGFQADLVMQSFCHTAAYPKPVDVEMQHTLPDFIRTRGGVSLRPGDGIIHSWLNRMLLPDTVGTGGDSHTRFPMGISFPAGSGLVAFAAATGVMPLDMPESVLVRFKGEMQPGITLRDLVHAIPLYGIKQGMLTVEKKGKINEFSGRILEIEGLEHLTVEQAFELSDASAERSAAGCTINLSEDSVAEYLRSNIVMLRWMIAEGYGDPRTLERRAQQMEEWLKDPKLMRADKDAEYAHVIEIDLADIKEPIVCCPNDPDDAKFLSEVAGDKVDEVFIGSCMTNIGHFRAAGKLLEQHKGPLSTRLWMSPPTKMDQQQLMEEGYFNTYGTAGVRTEMPGCSLCMGNQARVAPKSTVLSTSTRNFPNRLGDGANVYLTSAELAAVGAVLGKLPTPAEYMEYAKDLNSMSKEIYKYLNFDQMEEYTQKASEASVA</sequence>
<keyword evidence="9" id="KW-0004">4Fe-4S</keyword>
<evidence type="ECO:0000256" key="13">
    <source>
        <dbReference type="ARBA" id="ARBA00023004"/>
    </source>
</evidence>
<evidence type="ECO:0000256" key="1">
    <source>
        <dbReference type="ARBA" id="ARBA00000118"/>
    </source>
</evidence>
<dbReference type="Pfam" id="PF06434">
    <property type="entry name" value="Aconitase_2_N"/>
    <property type="match status" value="1"/>
</dbReference>
<comment type="pathway">
    <text evidence="4">Organic acid metabolism; propanoate degradation.</text>
</comment>
<comment type="catalytic activity">
    <reaction evidence="1 17">
        <text>(2S,3R)-3-hydroxybutane-1,2,3-tricarboxylate = 2-methyl-cis-aconitate + H2O</text>
        <dbReference type="Rhea" id="RHEA:17941"/>
        <dbReference type="ChEBI" id="CHEBI:15377"/>
        <dbReference type="ChEBI" id="CHEBI:57429"/>
        <dbReference type="ChEBI" id="CHEBI:57872"/>
        <dbReference type="EC" id="4.2.1.99"/>
    </reaction>
</comment>
<dbReference type="RefSeq" id="WP_206557244.1">
    <property type="nucleotide sequence ID" value="NZ_JAFKDB010000008.1"/>
</dbReference>
<evidence type="ECO:0000256" key="10">
    <source>
        <dbReference type="ARBA" id="ARBA00022532"/>
    </source>
</evidence>
<evidence type="ECO:0000259" key="20">
    <source>
        <dbReference type="Pfam" id="PF11791"/>
    </source>
</evidence>
<accession>A0ABS3BCC2</accession>
<dbReference type="Pfam" id="PF00330">
    <property type="entry name" value="Aconitase"/>
    <property type="match status" value="2"/>
</dbReference>
<dbReference type="SUPFAM" id="SSF52016">
    <property type="entry name" value="LeuD/IlvD-like"/>
    <property type="match status" value="1"/>
</dbReference>
<evidence type="ECO:0000259" key="19">
    <source>
        <dbReference type="Pfam" id="PF06434"/>
    </source>
</evidence>
<feature type="domain" description="Aconitase/3-isopropylmalate dehydratase large subunit alpha/beta/alpha" evidence="18">
    <location>
        <begin position="459"/>
        <end position="699"/>
    </location>
</feature>
<evidence type="ECO:0000256" key="15">
    <source>
        <dbReference type="ARBA" id="ARBA00023239"/>
    </source>
</evidence>
<evidence type="ECO:0000256" key="7">
    <source>
        <dbReference type="ARBA" id="ARBA00013250"/>
    </source>
</evidence>
<dbReference type="InterPro" id="IPR018136">
    <property type="entry name" value="Aconitase_4Fe-4S_BS"/>
</dbReference>
<dbReference type="InterPro" id="IPR036288">
    <property type="entry name" value="Aconitase_B_HEAT-like_dom_sf"/>
</dbReference>
<evidence type="ECO:0000256" key="12">
    <source>
        <dbReference type="ARBA" id="ARBA00022884"/>
    </source>
</evidence>
<dbReference type="EC" id="4.2.1.99" evidence="7 17"/>
<feature type="domain" description="Aconitase B swivel" evidence="19">
    <location>
        <begin position="169"/>
        <end position="381"/>
    </location>
</feature>
<evidence type="ECO:0000313" key="22">
    <source>
        <dbReference type="Proteomes" id="UP000664344"/>
    </source>
</evidence>
<keyword evidence="13" id="KW-0408">Iron</keyword>
<dbReference type="NCBIfam" id="NF006690">
    <property type="entry name" value="PRK09238.1"/>
    <property type="match status" value="1"/>
</dbReference>
<dbReference type="PANTHER" id="PTHR43160:SF4">
    <property type="entry name" value="ACONITATE HYDRATASE B"/>
    <property type="match status" value="1"/>
</dbReference>
<protein>
    <recommendedName>
        <fullName evidence="8 17">Aconitate hydratase B</fullName>
        <ecNumber evidence="6 17">4.2.1.3</ecNumber>
        <ecNumber evidence="7 17">4.2.1.99</ecNumber>
    </recommendedName>
    <alternativeName>
        <fullName evidence="17">2-methylisocitrate dehydratase</fullName>
    </alternativeName>
</protein>
<comment type="caution">
    <text evidence="21">The sequence shown here is derived from an EMBL/GenBank/DDBJ whole genome shotgun (WGS) entry which is preliminary data.</text>
</comment>
<keyword evidence="14" id="KW-0411">Iron-sulfur</keyword>
<dbReference type="InterPro" id="IPR015929">
    <property type="entry name" value="Aconitase_B_swivel"/>
</dbReference>
<evidence type="ECO:0000256" key="2">
    <source>
        <dbReference type="ARBA" id="ARBA00001966"/>
    </source>
</evidence>
<keyword evidence="15 17" id="KW-0456">Lyase</keyword>
<dbReference type="EMBL" id="JAFKDB010000008">
    <property type="protein sequence ID" value="MBN7769489.1"/>
    <property type="molecule type" value="Genomic_DNA"/>
</dbReference>
<dbReference type="SUPFAM" id="SSF53732">
    <property type="entry name" value="Aconitase iron-sulfur domain"/>
    <property type="match status" value="1"/>
</dbReference>
<name>A0ABS3BCC2_9GAMM</name>
<evidence type="ECO:0000256" key="17">
    <source>
        <dbReference type="PIRNR" id="PIRNR036687"/>
    </source>
</evidence>
<dbReference type="CDD" id="cd01576">
    <property type="entry name" value="AcnB_Swivel"/>
    <property type="match status" value="1"/>
</dbReference>
<dbReference type="PANTHER" id="PTHR43160">
    <property type="entry name" value="ACONITATE HYDRATASE B"/>
    <property type="match status" value="1"/>
</dbReference>
<dbReference type="CDD" id="cd01581">
    <property type="entry name" value="AcnB"/>
    <property type="match status" value="1"/>
</dbReference>
<comment type="similarity">
    <text evidence="5 17">Belongs to the aconitase/IPM isomerase family.</text>
</comment>
<evidence type="ECO:0000256" key="9">
    <source>
        <dbReference type="ARBA" id="ARBA00022485"/>
    </source>
</evidence>
<evidence type="ECO:0000256" key="5">
    <source>
        <dbReference type="ARBA" id="ARBA00007185"/>
    </source>
</evidence>
<dbReference type="Gene3D" id="3.40.1060.10">
    <property type="entry name" value="Aconitase, Domain 2"/>
    <property type="match status" value="1"/>
</dbReference>
<dbReference type="InterPro" id="IPR015933">
    <property type="entry name" value="Aconitase_B_HEAT-like_dom"/>
</dbReference>
<evidence type="ECO:0000256" key="11">
    <source>
        <dbReference type="ARBA" id="ARBA00022723"/>
    </source>
</evidence>
<dbReference type="InterPro" id="IPR015928">
    <property type="entry name" value="Aconitase/3IPM_dehydase_swvl"/>
</dbReference>